<evidence type="ECO:0000313" key="3">
    <source>
        <dbReference type="Proteomes" id="UP000182692"/>
    </source>
</evidence>
<dbReference type="Pfam" id="PF10082">
    <property type="entry name" value="BBP2_2"/>
    <property type="match status" value="1"/>
</dbReference>
<organism evidence="2 3">
    <name type="scientific">Enterovibrio norvegicus DSM 15893</name>
    <dbReference type="NCBI Taxonomy" id="1121869"/>
    <lineage>
        <taxon>Bacteria</taxon>
        <taxon>Pseudomonadati</taxon>
        <taxon>Pseudomonadota</taxon>
        <taxon>Gammaproteobacteria</taxon>
        <taxon>Vibrionales</taxon>
        <taxon>Vibrionaceae</taxon>
        <taxon>Enterovibrio</taxon>
    </lineage>
</organism>
<evidence type="ECO:0008006" key="4">
    <source>
        <dbReference type="Google" id="ProtNLM"/>
    </source>
</evidence>
<dbReference type="STRING" id="1121869.SAMN03084138_02426"/>
<sequence length="400" mass="45794">MNYKGSCLVTLSALPLSVAAVEPLAYQTENGIDITPTLEVGAGHNDNVRRTTTDTVSSPMLTVTPKIIALFQTDIGTYQFDYRLDAVSYSDSSEDSYVDHKAHIGAAWMFDIRNRLRINYTYESVNEERGTGLTEGYSLSVDEPLRFDYHQFNTRYTYGAIGTKGRLVGIVGYDVKDYDDATFMTNSVQQTRYYDWTQPYVGGEFYYAVSNYFYAVAIGRIEDRTYDETDPNVISRDNTNSTLYGGLEWDITGKTQGKLLLGVQNKDFDNSGRETFQGFSWRANFSWRPAEYSELRLETRDYARDPDLNADYVKDRSVKVDWEHYWTPRLSTLATVRYGQNEYPGDIRKDDDTLAEVSATYSLARWWDVTVGVSKFDRDSTFTGFSYDQTRFFLGMEVSL</sequence>
<dbReference type="Proteomes" id="UP000182692">
    <property type="component" value="Unassembled WGS sequence"/>
</dbReference>
<name>A0A1I5R257_9GAMM</name>
<evidence type="ECO:0000256" key="1">
    <source>
        <dbReference type="SAM" id="SignalP"/>
    </source>
</evidence>
<dbReference type="InterPro" id="IPR018759">
    <property type="entry name" value="BBP2_2"/>
</dbReference>
<feature type="chain" id="PRO_5010209660" description="Beta-barrel porin 2" evidence="1">
    <location>
        <begin position="21"/>
        <end position="400"/>
    </location>
</feature>
<accession>A0A1I5R257</accession>
<proteinExistence type="predicted"/>
<reference evidence="2 3" key="1">
    <citation type="submission" date="2016-10" db="EMBL/GenBank/DDBJ databases">
        <authorList>
            <person name="de Groot N.N."/>
        </authorList>
    </citation>
    <scope>NUCLEOTIDE SEQUENCE [LARGE SCALE GENOMIC DNA]</scope>
    <source>
        <strain evidence="2 3">DSM 15893</strain>
    </source>
</reference>
<feature type="signal peptide" evidence="1">
    <location>
        <begin position="1"/>
        <end position="20"/>
    </location>
</feature>
<keyword evidence="1" id="KW-0732">Signal</keyword>
<dbReference type="EMBL" id="FOWR01000016">
    <property type="protein sequence ID" value="SFP52592.1"/>
    <property type="molecule type" value="Genomic_DNA"/>
</dbReference>
<evidence type="ECO:0000313" key="2">
    <source>
        <dbReference type="EMBL" id="SFP52592.1"/>
    </source>
</evidence>
<gene>
    <name evidence="2" type="ORF">SAMN03084138_02426</name>
</gene>
<dbReference type="RefSeq" id="WP_017014379.1">
    <property type="nucleotide sequence ID" value="NZ_FOWR01000016.1"/>
</dbReference>
<dbReference type="OrthoDB" id="5913083at2"/>
<dbReference type="GeneID" id="35870995"/>
<protein>
    <recommendedName>
        <fullName evidence="4">Beta-barrel porin 2</fullName>
    </recommendedName>
</protein>
<dbReference type="AlphaFoldDB" id="A0A1I5R257"/>